<dbReference type="AlphaFoldDB" id="A0A365XWZ7"/>
<dbReference type="GO" id="GO:0003993">
    <property type="term" value="F:acid phosphatase activity"/>
    <property type="evidence" value="ECO:0007669"/>
    <property type="project" value="InterPro"/>
</dbReference>
<evidence type="ECO:0000259" key="2">
    <source>
        <dbReference type="PROSITE" id="PS50853"/>
    </source>
</evidence>
<proteinExistence type="predicted"/>
<dbReference type="Pfam" id="PF18962">
    <property type="entry name" value="Por_Secre_tail"/>
    <property type="match status" value="1"/>
</dbReference>
<evidence type="ECO:0000313" key="4">
    <source>
        <dbReference type="Proteomes" id="UP000253410"/>
    </source>
</evidence>
<organism evidence="3 4">
    <name type="scientific">Chitinophaga flava</name>
    <dbReference type="NCBI Taxonomy" id="2259036"/>
    <lineage>
        <taxon>Bacteria</taxon>
        <taxon>Pseudomonadati</taxon>
        <taxon>Bacteroidota</taxon>
        <taxon>Chitinophagia</taxon>
        <taxon>Chitinophagales</taxon>
        <taxon>Chitinophagaceae</taxon>
        <taxon>Chitinophaga</taxon>
    </lineage>
</organism>
<dbReference type="PANTHER" id="PTHR45867:SF3">
    <property type="entry name" value="ACID PHOSPHATASE TYPE 7"/>
    <property type="match status" value="1"/>
</dbReference>
<dbReference type="Gene3D" id="3.60.21.10">
    <property type="match status" value="1"/>
</dbReference>
<dbReference type="PROSITE" id="PS50853">
    <property type="entry name" value="FN3"/>
    <property type="match status" value="1"/>
</dbReference>
<dbReference type="InterPro" id="IPR015914">
    <property type="entry name" value="PAPs_N"/>
</dbReference>
<dbReference type="Proteomes" id="UP000253410">
    <property type="component" value="Unassembled WGS sequence"/>
</dbReference>
<dbReference type="Pfam" id="PF16656">
    <property type="entry name" value="Pur_ac_phosph_N"/>
    <property type="match status" value="1"/>
</dbReference>
<dbReference type="SUPFAM" id="SSF49363">
    <property type="entry name" value="Purple acid phosphatase, N-terminal domain"/>
    <property type="match status" value="1"/>
</dbReference>
<dbReference type="InterPro" id="IPR026444">
    <property type="entry name" value="Secre_tail"/>
</dbReference>
<dbReference type="Pfam" id="PF00149">
    <property type="entry name" value="Metallophos"/>
    <property type="match status" value="1"/>
</dbReference>
<gene>
    <name evidence="3" type="ORF">DF182_29175</name>
</gene>
<accession>A0A365XWZ7</accession>
<dbReference type="SUPFAM" id="SSF56300">
    <property type="entry name" value="Metallo-dependent phosphatases"/>
    <property type="match status" value="1"/>
</dbReference>
<evidence type="ECO:0000256" key="1">
    <source>
        <dbReference type="ARBA" id="ARBA00022729"/>
    </source>
</evidence>
<dbReference type="Gene3D" id="2.60.120.260">
    <property type="entry name" value="Galactose-binding domain-like"/>
    <property type="match status" value="1"/>
</dbReference>
<dbReference type="NCBIfam" id="TIGR04183">
    <property type="entry name" value="Por_Secre_tail"/>
    <property type="match status" value="1"/>
</dbReference>
<dbReference type="Gene3D" id="2.60.40.380">
    <property type="entry name" value="Purple acid phosphatase-like, N-terminal"/>
    <property type="match status" value="1"/>
</dbReference>
<dbReference type="GO" id="GO:0046872">
    <property type="term" value="F:metal ion binding"/>
    <property type="evidence" value="ECO:0007669"/>
    <property type="project" value="InterPro"/>
</dbReference>
<reference evidence="3 4" key="1">
    <citation type="submission" date="2018-05" db="EMBL/GenBank/DDBJ databases">
        <title>Chitinophaga sp. K3CV102501T nov., isolated from isolated from a monsoon evergreen broad-leaved forest soil.</title>
        <authorList>
            <person name="Lv Y."/>
        </authorList>
    </citation>
    <scope>NUCLEOTIDE SEQUENCE [LARGE SCALE GENOMIC DNA]</scope>
    <source>
        <strain evidence="3 4">GDMCC 1.1325</strain>
    </source>
</reference>
<feature type="domain" description="Fibronectin type-III" evidence="2">
    <location>
        <begin position="252"/>
        <end position="339"/>
    </location>
</feature>
<comment type="caution">
    <text evidence="3">The sequence shown here is derived from an EMBL/GenBank/DDBJ whole genome shotgun (WGS) entry which is preliminary data.</text>
</comment>
<dbReference type="PANTHER" id="PTHR45867">
    <property type="entry name" value="PURPLE ACID PHOSPHATASE"/>
    <property type="match status" value="1"/>
</dbReference>
<protein>
    <recommendedName>
        <fullName evidence="2">Fibronectin type-III domain-containing protein</fullName>
    </recommendedName>
</protein>
<evidence type="ECO:0000313" key="3">
    <source>
        <dbReference type="EMBL" id="RBL90531.1"/>
    </source>
</evidence>
<dbReference type="OrthoDB" id="9809781at2"/>
<keyword evidence="1" id="KW-0732">Signal</keyword>
<dbReference type="InterPro" id="IPR003961">
    <property type="entry name" value="FN3_dom"/>
</dbReference>
<sequence>MFFPVMKQYCAPPKNPGLHSPNLILFQTVIPVAFNLNRSINIQTIKSHPMIPCLPTITKSCILTCCSTLLGLALQAQTTLLPFGSTWKYLDNGSNQGTSWRSASFNDGSWKEGPGELGYGDGDEATTVSYGSNSSSKYVTTYFRKKFNLSGLSNYTGFTLEFRRDDGIVVYVNGTEVKRDNMPTGTISYNTLASSDASDDGASVQTASIPASAFVEGSNTIAVEIHQQVVTSSDISFDLQLKGNTGSSSASVVRGPYLQMGNQTAVTVRWRTASASNTKVKYGTVYGNLTDSVVNTTSSTEHEVRLSNLQPDTRYYYSIGTTTAVLEATDKNYFNTAPPTSTSRKIRIAAYGDCGNNSSNQTKVRDAYLDYVGSAHTDVWLLLGDNAYDGGFDNEYQTNFFNIYKDNLLKNILLFPTLGNHDYDNDPSRQDDHNIPYLANFTLPKNGECGGVASGKGEYYSFDYGDIHFICLDSYGKESSKRFYDTTSTQVQWLKNDLAANTRKWTIAYWHHPPYTMGSHNSDTESDLVKVRQNLIRILERYGVDLILNGHSHDYERSYFIRGHYGLENTFSFTQHAVSKSSAKYDSTTNSCPYVSTSAKTGHGTVYVVAGSAGQIGGTQSSFPHASSYYSNATTGGSLVLEIEGNRLDARFIAADKTIKDRFTMIKDANKTTVVNATAGQPLTLSASWPGNYKWDDGSTSRTRTVTPNNATTTYTVTDNATPTICITDTFKVVTSAIAVAAVENKTTAASFSCKVYPNPSPNNKLQVEISSKQQQLVRYSIIDLSGRKVQENTWQVPSGSTTQMITLPRGNYILTMINSNGERQTQQIVVE</sequence>
<keyword evidence="4" id="KW-1185">Reference proteome</keyword>
<dbReference type="InterPro" id="IPR029052">
    <property type="entry name" value="Metallo-depent_PP-like"/>
</dbReference>
<dbReference type="EMBL" id="QFFJ01000002">
    <property type="protein sequence ID" value="RBL90531.1"/>
    <property type="molecule type" value="Genomic_DNA"/>
</dbReference>
<dbReference type="InterPro" id="IPR004843">
    <property type="entry name" value="Calcineurin-like_PHP"/>
</dbReference>
<name>A0A365XWZ7_9BACT</name>
<dbReference type="InterPro" id="IPR008963">
    <property type="entry name" value="Purple_acid_Pase-like_N"/>
</dbReference>